<dbReference type="GO" id="GO:0016491">
    <property type="term" value="F:oxidoreductase activity"/>
    <property type="evidence" value="ECO:0007669"/>
    <property type="project" value="UniProtKB-KW"/>
</dbReference>
<dbReference type="InterPro" id="IPR016166">
    <property type="entry name" value="FAD-bd_PCMH"/>
</dbReference>
<accession>A0A510V3R0</accession>
<dbReference type="InterPro" id="IPR016167">
    <property type="entry name" value="FAD-bd_PCMH_sub1"/>
</dbReference>
<dbReference type="InterPro" id="IPR006093">
    <property type="entry name" value="Oxy_OxRdtase_FAD_BS"/>
</dbReference>
<feature type="compositionally biased region" description="Polar residues" evidence="6">
    <location>
        <begin position="12"/>
        <end position="22"/>
    </location>
</feature>
<evidence type="ECO:0000256" key="2">
    <source>
        <dbReference type="ARBA" id="ARBA00005466"/>
    </source>
</evidence>
<dbReference type="AlphaFoldDB" id="A0A510V3R0"/>
<dbReference type="InterPro" id="IPR050416">
    <property type="entry name" value="FAD-linked_Oxidoreductase"/>
</dbReference>
<dbReference type="InterPro" id="IPR006094">
    <property type="entry name" value="Oxid_FAD_bind_N"/>
</dbReference>
<dbReference type="Gene3D" id="3.30.43.10">
    <property type="entry name" value="Uridine Diphospho-n-acetylenolpyruvylglucosamine Reductase, domain 2"/>
    <property type="match status" value="1"/>
</dbReference>
<dbReference type="Pfam" id="PF08031">
    <property type="entry name" value="BBE"/>
    <property type="match status" value="1"/>
</dbReference>
<reference evidence="8 9" key="1">
    <citation type="submission" date="2019-07" db="EMBL/GenBank/DDBJ databases">
        <title>Whole genome shotgun sequence of Cellulomonas xylanilytica NBRC 101102.</title>
        <authorList>
            <person name="Hosoyama A."/>
            <person name="Uohara A."/>
            <person name="Ohji S."/>
            <person name="Ichikawa N."/>
        </authorList>
    </citation>
    <scope>NUCLEOTIDE SEQUENCE [LARGE SCALE GENOMIC DNA]</scope>
    <source>
        <strain evidence="8 9">NBRC 101102</strain>
    </source>
</reference>
<evidence type="ECO:0000256" key="4">
    <source>
        <dbReference type="ARBA" id="ARBA00022827"/>
    </source>
</evidence>
<gene>
    <name evidence="8" type="ORF">CXY01_19560</name>
</gene>
<evidence type="ECO:0000256" key="5">
    <source>
        <dbReference type="ARBA" id="ARBA00023002"/>
    </source>
</evidence>
<keyword evidence="4" id="KW-0274">FAD</keyword>
<comment type="similarity">
    <text evidence="2">Belongs to the oxygen-dependent FAD-linked oxidoreductase family.</text>
</comment>
<organism evidence="8 9">
    <name type="scientific">Cellulomonas xylanilytica</name>
    <dbReference type="NCBI Taxonomy" id="233583"/>
    <lineage>
        <taxon>Bacteria</taxon>
        <taxon>Bacillati</taxon>
        <taxon>Actinomycetota</taxon>
        <taxon>Actinomycetes</taxon>
        <taxon>Micrococcales</taxon>
        <taxon>Cellulomonadaceae</taxon>
        <taxon>Cellulomonas</taxon>
    </lineage>
</organism>
<dbReference type="PROSITE" id="PS51387">
    <property type="entry name" value="FAD_PCMH"/>
    <property type="match status" value="1"/>
</dbReference>
<name>A0A510V3R0_9CELL</name>
<dbReference type="SUPFAM" id="SSF56176">
    <property type="entry name" value="FAD-binding/transporter-associated domain-like"/>
    <property type="match status" value="1"/>
</dbReference>
<feature type="domain" description="FAD-binding PCMH-type" evidence="7">
    <location>
        <begin position="56"/>
        <end position="226"/>
    </location>
</feature>
<dbReference type="GO" id="GO:0071949">
    <property type="term" value="F:FAD binding"/>
    <property type="evidence" value="ECO:0007669"/>
    <property type="project" value="InterPro"/>
</dbReference>
<comment type="caution">
    <text evidence="8">The sequence shown here is derived from an EMBL/GenBank/DDBJ whole genome shotgun (WGS) entry which is preliminary data.</text>
</comment>
<dbReference type="EMBL" id="BJUB01000005">
    <property type="protein sequence ID" value="GEK21436.1"/>
    <property type="molecule type" value="Genomic_DNA"/>
</dbReference>
<sequence>MWGLTVRVTPLAGTSDSGQSRRMPTAGPLPVSFEGDVLVPDSPAYDTARAVWNGAVDRRPKYVVRCAGTDDVRTAVRVARELGLPLGVRGGGHSAAGWAVPDGGLMIDLSRMREVVVDPRAKTAQVQGGALLGSLDAATQPFGLATTAGIVSHTGIGGLALGGGVGWLGRQVGLTCDNALGYEVVTADGELVYASADENPDLFWGLRGGGGNFGVVTRFDLRLHDVGTQALVAEVDLDPARGLDALRTWLAASDDAPRRATFIAEVRSGGPLTLGFVWVGPPEEAAPLIQQLDGVGDVQQRRVATISYLDLQQQSDVGAAYGYRRYAKSHYVQELPDAALEAFLAHTDADAGPYASLVAYGGAIAEVNPDATAFVHRGTRFEYDVGAKWADPNDDERLATACRRLAATIAPWSVGVYVNALGVEGAAGVHRAYGDATYARLQQLKATWDRENTFRLNQNIPPAES</sequence>
<dbReference type="Proteomes" id="UP000321118">
    <property type="component" value="Unassembled WGS sequence"/>
</dbReference>
<evidence type="ECO:0000256" key="1">
    <source>
        <dbReference type="ARBA" id="ARBA00001974"/>
    </source>
</evidence>
<dbReference type="Gene3D" id="3.30.465.10">
    <property type="match status" value="1"/>
</dbReference>
<dbReference type="Gene3D" id="3.40.462.20">
    <property type="match status" value="1"/>
</dbReference>
<dbReference type="PROSITE" id="PS00862">
    <property type="entry name" value="OX2_COVAL_FAD"/>
    <property type="match status" value="1"/>
</dbReference>
<dbReference type="InterPro" id="IPR012951">
    <property type="entry name" value="BBE"/>
</dbReference>
<evidence type="ECO:0000259" key="7">
    <source>
        <dbReference type="PROSITE" id="PS51387"/>
    </source>
</evidence>
<proteinExistence type="inferred from homology"/>
<keyword evidence="3" id="KW-0285">Flavoprotein</keyword>
<evidence type="ECO:0000256" key="3">
    <source>
        <dbReference type="ARBA" id="ARBA00022630"/>
    </source>
</evidence>
<dbReference type="PANTHER" id="PTHR42973">
    <property type="entry name" value="BINDING OXIDOREDUCTASE, PUTATIVE (AFU_ORTHOLOGUE AFUA_1G17690)-RELATED"/>
    <property type="match status" value="1"/>
</dbReference>
<evidence type="ECO:0000256" key="6">
    <source>
        <dbReference type="SAM" id="MobiDB-lite"/>
    </source>
</evidence>
<evidence type="ECO:0000313" key="8">
    <source>
        <dbReference type="EMBL" id="GEK21436.1"/>
    </source>
</evidence>
<keyword evidence="5" id="KW-0560">Oxidoreductase</keyword>
<dbReference type="InterPro" id="IPR036318">
    <property type="entry name" value="FAD-bd_PCMH-like_sf"/>
</dbReference>
<dbReference type="PANTHER" id="PTHR42973:SF39">
    <property type="entry name" value="FAD-BINDING PCMH-TYPE DOMAIN-CONTAINING PROTEIN"/>
    <property type="match status" value="1"/>
</dbReference>
<keyword evidence="9" id="KW-1185">Reference proteome</keyword>
<feature type="region of interest" description="Disordered" evidence="6">
    <location>
        <begin position="1"/>
        <end position="29"/>
    </location>
</feature>
<protein>
    <submittedName>
        <fullName evidence="8">FAD-linked oxidase</fullName>
    </submittedName>
</protein>
<comment type="cofactor">
    <cofactor evidence="1">
        <name>FAD</name>
        <dbReference type="ChEBI" id="CHEBI:57692"/>
    </cofactor>
</comment>
<dbReference type="Pfam" id="PF01565">
    <property type="entry name" value="FAD_binding_4"/>
    <property type="match status" value="1"/>
</dbReference>
<dbReference type="InterPro" id="IPR016169">
    <property type="entry name" value="FAD-bd_PCMH_sub2"/>
</dbReference>
<evidence type="ECO:0000313" key="9">
    <source>
        <dbReference type="Proteomes" id="UP000321118"/>
    </source>
</evidence>